<accession>A0AAD6ZT56</accession>
<protein>
    <submittedName>
        <fullName evidence="2">Uncharacterized protein</fullName>
    </submittedName>
</protein>
<evidence type="ECO:0000256" key="1">
    <source>
        <dbReference type="SAM" id="SignalP"/>
    </source>
</evidence>
<feature type="signal peptide" evidence="1">
    <location>
        <begin position="1"/>
        <end position="22"/>
    </location>
</feature>
<reference evidence="2" key="1">
    <citation type="submission" date="2023-03" db="EMBL/GenBank/DDBJ databases">
        <title>Massive genome expansion in bonnet fungi (Mycena s.s.) driven by repeated elements and novel gene families across ecological guilds.</title>
        <authorList>
            <consortium name="Lawrence Berkeley National Laboratory"/>
            <person name="Harder C.B."/>
            <person name="Miyauchi S."/>
            <person name="Viragh M."/>
            <person name="Kuo A."/>
            <person name="Thoen E."/>
            <person name="Andreopoulos B."/>
            <person name="Lu D."/>
            <person name="Skrede I."/>
            <person name="Drula E."/>
            <person name="Henrissat B."/>
            <person name="Morin E."/>
            <person name="Kohler A."/>
            <person name="Barry K."/>
            <person name="LaButti K."/>
            <person name="Morin E."/>
            <person name="Salamov A."/>
            <person name="Lipzen A."/>
            <person name="Mereny Z."/>
            <person name="Hegedus B."/>
            <person name="Baldrian P."/>
            <person name="Stursova M."/>
            <person name="Weitz H."/>
            <person name="Taylor A."/>
            <person name="Grigoriev I.V."/>
            <person name="Nagy L.G."/>
            <person name="Martin F."/>
            <person name="Kauserud H."/>
        </authorList>
    </citation>
    <scope>NUCLEOTIDE SEQUENCE</scope>
    <source>
        <strain evidence="2">CBHHK002</strain>
    </source>
</reference>
<organism evidence="2 3">
    <name type="scientific">Mycena albidolilacea</name>
    <dbReference type="NCBI Taxonomy" id="1033008"/>
    <lineage>
        <taxon>Eukaryota</taxon>
        <taxon>Fungi</taxon>
        <taxon>Dikarya</taxon>
        <taxon>Basidiomycota</taxon>
        <taxon>Agaricomycotina</taxon>
        <taxon>Agaricomycetes</taxon>
        <taxon>Agaricomycetidae</taxon>
        <taxon>Agaricales</taxon>
        <taxon>Marasmiineae</taxon>
        <taxon>Mycenaceae</taxon>
        <taxon>Mycena</taxon>
    </lineage>
</organism>
<proteinExistence type="predicted"/>
<name>A0AAD6ZT56_9AGAR</name>
<dbReference type="Proteomes" id="UP001218218">
    <property type="component" value="Unassembled WGS sequence"/>
</dbReference>
<feature type="chain" id="PRO_5042186095" evidence="1">
    <location>
        <begin position="23"/>
        <end position="286"/>
    </location>
</feature>
<evidence type="ECO:0000313" key="3">
    <source>
        <dbReference type="Proteomes" id="UP001218218"/>
    </source>
</evidence>
<gene>
    <name evidence="2" type="ORF">DFH08DRAFT_877011</name>
</gene>
<comment type="caution">
    <text evidence="2">The sequence shown here is derived from an EMBL/GenBank/DDBJ whole genome shotgun (WGS) entry which is preliminary data.</text>
</comment>
<evidence type="ECO:0000313" key="2">
    <source>
        <dbReference type="EMBL" id="KAJ7337510.1"/>
    </source>
</evidence>
<keyword evidence="1" id="KW-0732">Signal</keyword>
<sequence>MKFPTSLAFIISLVALLPTVHGAPGHIALADWSITGVPSTGLTDVTFPLTIVEADHISGYYFAQMFSFAGSTSRRGYIGLQPRPNQDGNPVLHATFSNFITGSTTDDPNCHDGADGGDGTSCFVEWNGVHGRRYDLEVKYAGLGTQRWVGTVIDTVTKARVHIGSYTLPADAAGIQGSELSFVEWYLWNVDPPPSTDRCAHLPYQKTIFGTPRTTHAGSVGALSVFYGVEDCVGMVALHSENVATGVETNSGFHGQAGFVELALVGNDNVSALGGSRYPSYVQVIN</sequence>
<dbReference type="EMBL" id="JARIHO010000029">
    <property type="protein sequence ID" value="KAJ7337510.1"/>
    <property type="molecule type" value="Genomic_DNA"/>
</dbReference>
<keyword evidence="3" id="KW-1185">Reference proteome</keyword>
<dbReference type="AlphaFoldDB" id="A0AAD6ZT56"/>